<comment type="caution">
    <text evidence="1">The sequence shown here is derived from an EMBL/GenBank/DDBJ whole genome shotgun (WGS) entry which is preliminary data.</text>
</comment>
<dbReference type="EMBL" id="JAIPUX010000521">
    <property type="protein sequence ID" value="KAH0627340.1"/>
    <property type="molecule type" value="Genomic_DNA"/>
</dbReference>
<reference evidence="1 2" key="1">
    <citation type="journal article" date="2022" name="Gigascience">
        <title>A chromosome-level genome assembly and annotation of the desert horned lizard, Phrynosoma platyrhinos, provides insight into chromosomal rearrangements among reptiles.</title>
        <authorList>
            <person name="Koochekian N."/>
            <person name="Ascanio A."/>
            <person name="Farleigh K."/>
            <person name="Card D.C."/>
            <person name="Schield D.R."/>
            <person name="Castoe T.A."/>
            <person name="Jezkova T."/>
        </authorList>
    </citation>
    <scope>NUCLEOTIDE SEQUENCE [LARGE SCALE GENOMIC DNA]</scope>
    <source>
        <strain evidence="1">NK-2021</strain>
    </source>
</reference>
<dbReference type="Proteomes" id="UP000826234">
    <property type="component" value="Unassembled WGS sequence"/>
</dbReference>
<keyword evidence="2" id="KW-1185">Reference proteome</keyword>
<organism evidence="1 2">
    <name type="scientific">Phrynosoma platyrhinos</name>
    <name type="common">Desert horned lizard</name>
    <dbReference type="NCBI Taxonomy" id="52577"/>
    <lineage>
        <taxon>Eukaryota</taxon>
        <taxon>Metazoa</taxon>
        <taxon>Chordata</taxon>
        <taxon>Craniata</taxon>
        <taxon>Vertebrata</taxon>
        <taxon>Euteleostomi</taxon>
        <taxon>Lepidosauria</taxon>
        <taxon>Squamata</taxon>
        <taxon>Bifurcata</taxon>
        <taxon>Unidentata</taxon>
        <taxon>Episquamata</taxon>
        <taxon>Toxicofera</taxon>
        <taxon>Iguania</taxon>
        <taxon>Phrynosomatidae</taxon>
        <taxon>Phrynosomatinae</taxon>
        <taxon>Phrynosoma</taxon>
    </lineage>
</organism>
<evidence type="ECO:0000313" key="1">
    <source>
        <dbReference type="EMBL" id="KAH0627340.1"/>
    </source>
</evidence>
<protein>
    <submittedName>
        <fullName evidence="1">Uncharacterized protein</fullName>
    </submittedName>
</protein>
<evidence type="ECO:0000313" key="2">
    <source>
        <dbReference type="Proteomes" id="UP000826234"/>
    </source>
</evidence>
<name>A0ABQ7TCA1_PHRPL</name>
<proteinExistence type="predicted"/>
<accession>A0ABQ7TCA1</accession>
<sequence length="114" mass="12651">MQESEIIENVRNSAKPFSTVESGFHFPVISDQQLTGVEDGRTEGLGCREVPVRNNQVSVEKWNAGHDTDQGTRGLCMDQGSIQENCEGQIFQDHCTAANNELTETNFEPACQFD</sequence>
<gene>
    <name evidence="1" type="ORF">JD844_002929</name>
</gene>